<gene>
    <name evidence="6" type="ORF">DNK49_17930</name>
</gene>
<dbReference type="InterPro" id="IPR015168">
    <property type="entry name" value="SsuA/THI5"/>
</dbReference>
<feature type="signal peptide" evidence="4">
    <location>
        <begin position="1"/>
        <end position="31"/>
    </location>
</feature>
<dbReference type="PANTHER" id="PTHR30024">
    <property type="entry name" value="ALIPHATIC SULFONATES-BINDING PROTEIN-RELATED"/>
    <property type="match status" value="1"/>
</dbReference>
<dbReference type="Gene3D" id="3.40.190.10">
    <property type="entry name" value="Periplasmic binding protein-like II"/>
    <property type="match status" value="2"/>
</dbReference>
<evidence type="ECO:0000256" key="2">
    <source>
        <dbReference type="ARBA" id="ARBA00010742"/>
    </source>
</evidence>
<comment type="caution">
    <text evidence="6">The sequence shown here is derived from an EMBL/GenBank/DDBJ whole genome shotgun (WGS) entry which is preliminary data.</text>
</comment>
<protein>
    <submittedName>
        <fullName evidence="6">ABC transporter substrate-binding protein</fullName>
    </submittedName>
</protein>
<accession>A0A323V550</accession>
<evidence type="ECO:0000256" key="4">
    <source>
        <dbReference type="SAM" id="SignalP"/>
    </source>
</evidence>
<dbReference type="Pfam" id="PF09084">
    <property type="entry name" value="NMT1"/>
    <property type="match status" value="1"/>
</dbReference>
<evidence type="ECO:0000256" key="1">
    <source>
        <dbReference type="ARBA" id="ARBA00004418"/>
    </source>
</evidence>
<feature type="chain" id="PRO_5016422293" evidence="4">
    <location>
        <begin position="32"/>
        <end position="330"/>
    </location>
</feature>
<comment type="similarity">
    <text evidence="2">Belongs to the bacterial solute-binding protein SsuA/TauA family.</text>
</comment>
<evidence type="ECO:0000259" key="5">
    <source>
        <dbReference type="Pfam" id="PF09084"/>
    </source>
</evidence>
<keyword evidence="7" id="KW-1185">Reference proteome</keyword>
<dbReference type="PANTHER" id="PTHR30024:SF47">
    <property type="entry name" value="TAURINE-BINDING PERIPLASMIC PROTEIN"/>
    <property type="match status" value="1"/>
</dbReference>
<dbReference type="GO" id="GO:0042597">
    <property type="term" value="C:periplasmic space"/>
    <property type="evidence" value="ECO:0007669"/>
    <property type="project" value="UniProtKB-SubCell"/>
</dbReference>
<feature type="domain" description="SsuA/THI5-like" evidence="5">
    <location>
        <begin position="46"/>
        <end position="262"/>
    </location>
</feature>
<keyword evidence="3 4" id="KW-0732">Signal</keyword>
<dbReference type="EMBL" id="QKOE01000016">
    <property type="protein sequence ID" value="PZA15268.1"/>
    <property type="molecule type" value="Genomic_DNA"/>
</dbReference>
<dbReference type="SUPFAM" id="SSF53850">
    <property type="entry name" value="Periplasmic binding protein-like II"/>
    <property type="match status" value="1"/>
</dbReference>
<sequence length="330" mass="35145">MHKRTFLARLCAGIGATALSFALLPSAHAQALDKVKFGVFPASSALPFYVAQNKGLFKEAGLDVEEVPMTSHPLTVQAIVAGSIDGAANLVTLEGANIESRRANTLKYISLNGQNSQYVVEQFVARPDAKISSLKDFKGGIKLFSAPGPANIGSARAVLKQVGLKEGTDFTIQEQPVGMHLSVLQAGTFAGGYTLEPAATMMVSQQVAKRIETGVIATHLLGRQQGNAFATGAALSDKFIAERPDVARRFALAWARAVELAKTDSSTRGYLIAGMKVPPELAATIPLANMIMVPELSANDQADFQKFLDIGQELGVIKERMDAKTLLKAY</sequence>
<dbReference type="Proteomes" id="UP000248259">
    <property type="component" value="Unassembled WGS sequence"/>
</dbReference>
<organism evidence="6 7">
    <name type="scientific">Parazoarcus communis SWub3 = DSM 12120</name>
    <dbReference type="NCBI Taxonomy" id="1121029"/>
    <lineage>
        <taxon>Bacteria</taxon>
        <taxon>Pseudomonadati</taxon>
        <taxon>Pseudomonadota</taxon>
        <taxon>Betaproteobacteria</taxon>
        <taxon>Rhodocyclales</taxon>
        <taxon>Zoogloeaceae</taxon>
        <taxon>Parazoarcus</taxon>
    </lineage>
</organism>
<proteinExistence type="inferred from homology"/>
<dbReference type="AlphaFoldDB" id="A0A323V550"/>
<comment type="subcellular location">
    <subcellularLocation>
        <location evidence="1">Periplasm</location>
    </subcellularLocation>
</comment>
<evidence type="ECO:0000313" key="7">
    <source>
        <dbReference type="Proteomes" id="UP000248259"/>
    </source>
</evidence>
<reference evidence="6 7" key="1">
    <citation type="submission" date="2018-06" db="EMBL/GenBank/DDBJ databases">
        <title>Azoarcus communis strain SWub3 genome.</title>
        <authorList>
            <person name="Zorraquino Salvo V."/>
            <person name="Toubiana D."/>
            <person name="Blumwald E."/>
        </authorList>
    </citation>
    <scope>NUCLEOTIDE SEQUENCE [LARGE SCALE GENOMIC DNA]</scope>
    <source>
        <strain evidence="6 7">SWub3</strain>
    </source>
</reference>
<dbReference type="OrthoDB" id="8892982at2"/>
<name>A0A323V550_9RHOO</name>
<evidence type="ECO:0000256" key="3">
    <source>
        <dbReference type="ARBA" id="ARBA00022729"/>
    </source>
</evidence>
<evidence type="ECO:0000313" key="6">
    <source>
        <dbReference type="EMBL" id="PZA15268.1"/>
    </source>
</evidence>